<dbReference type="WBParaSite" id="PSAMB.scaffold3613size17593.g22051.t1">
    <property type="protein sequence ID" value="PSAMB.scaffold3613size17593.g22051.t1"/>
    <property type="gene ID" value="PSAMB.scaffold3613size17593.g22051"/>
</dbReference>
<proteinExistence type="predicted"/>
<evidence type="ECO:0000313" key="5">
    <source>
        <dbReference type="WBParaSite" id="PSAMB.scaffold3613size17593.g22051.t1"/>
    </source>
</evidence>
<reference evidence="5" key="1">
    <citation type="submission" date="2022-11" db="UniProtKB">
        <authorList>
            <consortium name="WormBaseParasite"/>
        </authorList>
    </citation>
    <scope>IDENTIFICATION</scope>
</reference>
<dbReference type="Proteomes" id="UP000887566">
    <property type="component" value="Unplaced"/>
</dbReference>
<dbReference type="InterPro" id="IPR036869">
    <property type="entry name" value="J_dom_sf"/>
</dbReference>
<name>A0A914WDL0_9BILA</name>
<sequence>MREREREREREGGWFNSAVFFRMASGQQRPWRRPNAGWGVRDGRREQSAVILSRMAPTTDGDKKTAPPPKQPLKTKMPVCYYEVLGIVKAADEQEIKKAYRRLALKWHPDKNPQGKEEAEKKFKQIAEAYEVLSDKSKRGLYDKWGMEGLKNNGPPPQSSRKARDYDDMTDFFRATHSGFAHHDPFGFHFKSPFDVFKDFFGGRDPFQDFMCDDPFKAFSAFPDPFDQFFAGPLARKRSQKVKHYDGGVDGFLHSHFTFGDGPSDENDCKFSSTIRFTSSNEPGKNACARKVTTSTRVVDGKKLVTKKTEHNGKETVEIMEDGVLKSRTVNGTIQSVKVH</sequence>
<dbReference type="InterPro" id="IPR001623">
    <property type="entry name" value="DnaJ_domain"/>
</dbReference>
<dbReference type="CDD" id="cd06257">
    <property type="entry name" value="DnaJ"/>
    <property type="match status" value="1"/>
</dbReference>
<dbReference type="InterPro" id="IPR018253">
    <property type="entry name" value="DnaJ_domain_CS"/>
</dbReference>
<keyword evidence="1" id="KW-0143">Chaperone</keyword>
<protein>
    <submittedName>
        <fullName evidence="5">J domain-containing protein</fullName>
    </submittedName>
</protein>
<keyword evidence="4" id="KW-1185">Reference proteome</keyword>
<dbReference type="PROSITE" id="PS50076">
    <property type="entry name" value="DNAJ_2"/>
    <property type="match status" value="1"/>
</dbReference>
<accession>A0A914WDL0</accession>
<dbReference type="PRINTS" id="PR00625">
    <property type="entry name" value="JDOMAIN"/>
</dbReference>
<dbReference type="GO" id="GO:0051082">
    <property type="term" value="F:unfolded protein binding"/>
    <property type="evidence" value="ECO:0007669"/>
    <property type="project" value="InterPro"/>
</dbReference>
<organism evidence="4 5">
    <name type="scientific">Plectus sambesii</name>
    <dbReference type="NCBI Taxonomy" id="2011161"/>
    <lineage>
        <taxon>Eukaryota</taxon>
        <taxon>Metazoa</taxon>
        <taxon>Ecdysozoa</taxon>
        <taxon>Nematoda</taxon>
        <taxon>Chromadorea</taxon>
        <taxon>Plectida</taxon>
        <taxon>Plectina</taxon>
        <taxon>Plectoidea</taxon>
        <taxon>Plectidae</taxon>
        <taxon>Plectus</taxon>
    </lineage>
</organism>
<dbReference type="Pfam" id="PF00226">
    <property type="entry name" value="DnaJ"/>
    <property type="match status" value="1"/>
</dbReference>
<evidence type="ECO:0000259" key="3">
    <source>
        <dbReference type="PROSITE" id="PS50076"/>
    </source>
</evidence>
<feature type="domain" description="J" evidence="3">
    <location>
        <begin position="80"/>
        <end position="146"/>
    </location>
</feature>
<dbReference type="SMART" id="SM00271">
    <property type="entry name" value="DnaJ"/>
    <property type="match status" value="1"/>
</dbReference>
<evidence type="ECO:0000256" key="1">
    <source>
        <dbReference type="ARBA" id="ARBA00023186"/>
    </source>
</evidence>
<feature type="region of interest" description="Disordered" evidence="2">
    <location>
        <begin position="53"/>
        <end position="72"/>
    </location>
</feature>
<dbReference type="Gene3D" id="1.10.287.110">
    <property type="entry name" value="DnaJ domain"/>
    <property type="match status" value="1"/>
</dbReference>
<evidence type="ECO:0000313" key="4">
    <source>
        <dbReference type="Proteomes" id="UP000887566"/>
    </source>
</evidence>
<evidence type="ECO:0000256" key="2">
    <source>
        <dbReference type="SAM" id="MobiDB-lite"/>
    </source>
</evidence>
<dbReference type="AlphaFoldDB" id="A0A914WDL0"/>
<dbReference type="InterPro" id="IPR043183">
    <property type="entry name" value="DNJB2/6-like"/>
</dbReference>
<dbReference type="PANTHER" id="PTHR45168">
    <property type="entry name" value="DNAJ HOMOLOG SUBFAMILY B MEMBER 2"/>
    <property type="match status" value="1"/>
</dbReference>
<dbReference type="GO" id="GO:0030544">
    <property type="term" value="F:Hsp70 protein binding"/>
    <property type="evidence" value="ECO:0007669"/>
    <property type="project" value="InterPro"/>
</dbReference>
<dbReference type="PROSITE" id="PS00636">
    <property type="entry name" value="DNAJ_1"/>
    <property type="match status" value="1"/>
</dbReference>
<dbReference type="PANTHER" id="PTHR45168:SF3">
    <property type="entry name" value="DNAJ HEAT SHOCK PROTEIN FAMILY (HSP40) MEMBER B2"/>
    <property type="match status" value="1"/>
</dbReference>
<dbReference type="SUPFAM" id="SSF46565">
    <property type="entry name" value="Chaperone J-domain"/>
    <property type="match status" value="1"/>
</dbReference>